<sequence>MKLETTMRIKTIIIEDEKPAARKLERLLSLFTDLELVATINSVEEGITWFSQNEAPDLIFSDIVLGDGLSFEIFEKVPTKSFIIYTTAFDQYTLKAFKLNSIDYLLKPIMEDDLKKAIEKYKSFLPSERSHNSMEIKSLIKNERQKLSRILVKIGYNLKIVQTDEVSCFFSENKIVYLQTKERTFPTDFTLDELQEVLDEMKFFRVNRQFIISSEFIKNIHTSPYYKVELEFQPAEEITVSRDRVKDFKDWLSR</sequence>
<evidence type="ECO:0000313" key="4">
    <source>
        <dbReference type="EMBL" id="UOE41125.1"/>
    </source>
</evidence>
<dbReference type="PROSITE" id="PS50110">
    <property type="entry name" value="RESPONSE_REGULATORY"/>
    <property type="match status" value="1"/>
</dbReference>
<dbReference type="Proteomes" id="UP000831460">
    <property type="component" value="Chromosome"/>
</dbReference>
<evidence type="ECO:0000256" key="1">
    <source>
        <dbReference type="PROSITE-ProRule" id="PRU00169"/>
    </source>
</evidence>
<organism evidence="4 5">
    <name type="scientific">Chryseobacterium suipulveris</name>
    <dbReference type="NCBI Taxonomy" id="2929800"/>
    <lineage>
        <taxon>Bacteria</taxon>
        <taxon>Pseudomonadati</taxon>
        <taxon>Bacteroidota</taxon>
        <taxon>Flavobacteriia</taxon>
        <taxon>Flavobacteriales</taxon>
        <taxon>Weeksellaceae</taxon>
        <taxon>Chryseobacterium group</taxon>
        <taxon>Chryseobacterium</taxon>
    </lineage>
</organism>
<dbReference type="SMART" id="SM00448">
    <property type="entry name" value="REC"/>
    <property type="match status" value="1"/>
</dbReference>
<gene>
    <name evidence="4" type="ORF">MTP09_00315</name>
</gene>
<dbReference type="InterPro" id="IPR011006">
    <property type="entry name" value="CheY-like_superfamily"/>
</dbReference>
<evidence type="ECO:0000259" key="2">
    <source>
        <dbReference type="PROSITE" id="PS50110"/>
    </source>
</evidence>
<dbReference type="InterPro" id="IPR046947">
    <property type="entry name" value="LytR-like"/>
</dbReference>
<feature type="domain" description="HTH LytTR-type" evidence="3">
    <location>
        <begin position="150"/>
        <end position="254"/>
    </location>
</feature>
<dbReference type="Gene3D" id="2.40.50.1020">
    <property type="entry name" value="LytTr DNA-binding domain"/>
    <property type="match status" value="1"/>
</dbReference>
<dbReference type="Gene3D" id="3.40.50.2300">
    <property type="match status" value="1"/>
</dbReference>
<feature type="domain" description="Response regulatory" evidence="2">
    <location>
        <begin position="10"/>
        <end position="122"/>
    </location>
</feature>
<dbReference type="GO" id="GO:0003677">
    <property type="term" value="F:DNA binding"/>
    <property type="evidence" value="ECO:0007669"/>
    <property type="project" value="UniProtKB-KW"/>
</dbReference>
<dbReference type="PANTHER" id="PTHR37299:SF1">
    <property type="entry name" value="STAGE 0 SPORULATION PROTEIN A HOMOLOG"/>
    <property type="match status" value="1"/>
</dbReference>
<proteinExistence type="predicted"/>
<keyword evidence="4" id="KW-0238">DNA-binding</keyword>
<dbReference type="InterPro" id="IPR007492">
    <property type="entry name" value="LytTR_DNA-bd_dom"/>
</dbReference>
<reference evidence="4 5" key="1">
    <citation type="submission" date="2022-03" db="EMBL/GenBank/DDBJ databases">
        <title>Chryseobacterium sp. isolated from particulate matters in swine house.</title>
        <authorList>
            <person name="Won M."/>
            <person name="Kim S.-J."/>
            <person name="Kwon S.-W."/>
        </authorList>
    </citation>
    <scope>NUCLEOTIDE SEQUENCE [LARGE SCALE GENOMIC DNA]</scope>
    <source>
        <strain evidence="4 5">SC2-2</strain>
    </source>
</reference>
<dbReference type="PROSITE" id="PS50930">
    <property type="entry name" value="HTH_LYTTR"/>
    <property type="match status" value="1"/>
</dbReference>
<dbReference type="PANTHER" id="PTHR37299">
    <property type="entry name" value="TRANSCRIPTIONAL REGULATOR-RELATED"/>
    <property type="match status" value="1"/>
</dbReference>
<dbReference type="EMBL" id="CP094532">
    <property type="protein sequence ID" value="UOE41125.1"/>
    <property type="molecule type" value="Genomic_DNA"/>
</dbReference>
<dbReference type="Pfam" id="PF04397">
    <property type="entry name" value="LytTR"/>
    <property type="match status" value="1"/>
</dbReference>
<protein>
    <submittedName>
        <fullName evidence="4">LytTR family DNA-binding domain-containing protein</fullName>
    </submittedName>
</protein>
<dbReference type="SUPFAM" id="SSF52172">
    <property type="entry name" value="CheY-like"/>
    <property type="match status" value="1"/>
</dbReference>
<evidence type="ECO:0000313" key="5">
    <source>
        <dbReference type="Proteomes" id="UP000831460"/>
    </source>
</evidence>
<dbReference type="InterPro" id="IPR001789">
    <property type="entry name" value="Sig_transdc_resp-reg_receiver"/>
</dbReference>
<evidence type="ECO:0000259" key="3">
    <source>
        <dbReference type="PROSITE" id="PS50930"/>
    </source>
</evidence>
<accession>A0ABY4BX69</accession>
<name>A0ABY4BX69_9FLAO</name>
<keyword evidence="5" id="KW-1185">Reference proteome</keyword>
<feature type="modified residue" description="4-aspartylphosphate" evidence="1">
    <location>
        <position position="62"/>
    </location>
</feature>
<dbReference type="Pfam" id="PF00072">
    <property type="entry name" value="Response_reg"/>
    <property type="match status" value="1"/>
</dbReference>
<keyword evidence="1" id="KW-0597">Phosphoprotein</keyword>
<dbReference type="RefSeq" id="WP_243549577.1">
    <property type="nucleotide sequence ID" value="NZ_CP094532.1"/>
</dbReference>
<dbReference type="SMART" id="SM00850">
    <property type="entry name" value="LytTR"/>
    <property type="match status" value="1"/>
</dbReference>